<dbReference type="OrthoDB" id="8609367at2"/>
<dbReference type="AlphaFoldDB" id="A0A3P2A919"/>
<dbReference type="Proteomes" id="UP000269923">
    <property type="component" value="Unassembled WGS sequence"/>
</dbReference>
<name>A0A3P2A919_9NEIS</name>
<comment type="caution">
    <text evidence="1">The sequence shown here is derived from an EMBL/GenBank/DDBJ whole genome shotgun (WGS) entry which is preliminary data.</text>
</comment>
<keyword evidence="2" id="KW-1185">Reference proteome</keyword>
<evidence type="ECO:0000313" key="1">
    <source>
        <dbReference type="EMBL" id="RRD91458.1"/>
    </source>
</evidence>
<reference evidence="1 2" key="1">
    <citation type="submission" date="2018-11" db="EMBL/GenBank/DDBJ databases">
        <title>Genomes From Bacteria Associated with the Canine Oral Cavity: a Test Case for Automated Genome-Based Taxonomic Assignment.</title>
        <authorList>
            <person name="Coil D.A."/>
            <person name="Jospin G."/>
            <person name="Darling A.E."/>
            <person name="Wallis C."/>
            <person name="Davis I.J."/>
            <person name="Harris S."/>
            <person name="Eisen J.A."/>
            <person name="Holcombe L.J."/>
            <person name="O'Flynn C."/>
        </authorList>
    </citation>
    <scope>NUCLEOTIDE SEQUENCE [LARGE SCALE GENOMIC DNA]</scope>
    <source>
        <strain evidence="1 2">COT-280</strain>
    </source>
</reference>
<dbReference type="RefSeq" id="WP_124793667.1">
    <property type="nucleotide sequence ID" value="NZ_RQYC01000001.1"/>
</dbReference>
<gene>
    <name evidence="1" type="ORF">EII21_00015</name>
</gene>
<accession>A0A3P2A919</accession>
<organism evidence="1 2">
    <name type="scientific">Conchiformibius steedae</name>
    <dbReference type="NCBI Taxonomy" id="153493"/>
    <lineage>
        <taxon>Bacteria</taxon>
        <taxon>Pseudomonadati</taxon>
        <taxon>Pseudomonadota</taxon>
        <taxon>Betaproteobacteria</taxon>
        <taxon>Neisseriales</taxon>
        <taxon>Neisseriaceae</taxon>
        <taxon>Conchiformibius</taxon>
    </lineage>
</organism>
<evidence type="ECO:0000313" key="2">
    <source>
        <dbReference type="Proteomes" id="UP000269923"/>
    </source>
</evidence>
<protein>
    <submittedName>
        <fullName evidence="1">Uncharacterized protein</fullName>
    </submittedName>
</protein>
<sequence length="620" mass="68461">MVTGTNDDYGIAVYNQQGINLLGNNLFLPKLIGTLTLRQRSLGVLSVVAADGTELPEHDASRNVPLTALRADGIANAYSQRDPHPYRDGGEVYGELTHKYEFALHGGNRSLPLLAAVIHGWGKAYDAAKFDLASRLVKAVLPGQDWQLATQLMYGDRAAEEIERESRLRGQHSGLPCALTFRCRALGSGTLDGFGLVTIAAGRIYVEMTTNTETVLHLYDWAGVPWDYFARCSTVETPDEYGLAVYGYEPPLTKVVWTGETAESYGKPLSPSPLHMASMPRARYFFARGSNTLGNIANSMGNEDSTARRHLCQKLEDDPNAPLRYELYNNARPLLRLLSNQDSVRKGRQVSVRDVGSIGKIYTVQAGHNYAKVCSMAHHACGGMFDLSGGGVLNGIGNVHAHSVFERSLGNTPSRVRPANLPDDYAGAPWNPTVPFKLSQMYAAAGLDYHAPNSHTAVDALLRDVNVLDKFNLFVHQKTWKLQRALNVVFKLDPTVAHLPNPDYSPEEAAKRLQAMQAYQSELQEEQARRELNGGGYDVDIHAQIERDLGSRKALLDMIESVVDGGDRYRADLLPFWGLPAYRHSGDRIELYQHLSVKSSGKAKAPEYLPENWILCRTPD</sequence>
<proteinExistence type="predicted"/>
<dbReference type="EMBL" id="RQYC01000001">
    <property type="protein sequence ID" value="RRD91458.1"/>
    <property type="molecule type" value="Genomic_DNA"/>
</dbReference>